<feature type="compositionally biased region" description="Low complexity" evidence="1">
    <location>
        <begin position="234"/>
        <end position="247"/>
    </location>
</feature>
<keyword evidence="3" id="KW-1185">Reference proteome</keyword>
<organism evidence="2 3">
    <name type="scientific">Collybiopsis confluens</name>
    <dbReference type="NCBI Taxonomy" id="2823264"/>
    <lineage>
        <taxon>Eukaryota</taxon>
        <taxon>Fungi</taxon>
        <taxon>Dikarya</taxon>
        <taxon>Basidiomycota</taxon>
        <taxon>Agaricomycotina</taxon>
        <taxon>Agaricomycetes</taxon>
        <taxon>Agaricomycetidae</taxon>
        <taxon>Agaricales</taxon>
        <taxon>Marasmiineae</taxon>
        <taxon>Omphalotaceae</taxon>
        <taxon>Collybiopsis</taxon>
    </lineage>
</organism>
<dbReference type="OrthoDB" id="10256743at2759"/>
<evidence type="ECO:0000256" key="1">
    <source>
        <dbReference type="SAM" id="MobiDB-lite"/>
    </source>
</evidence>
<proteinExistence type="predicted"/>
<sequence length="360" mass="39756">MSCSIVISVNIAKPWNQGQIRPPLPAEHDLSYLARANGVQEDQARRQRGQAMAQFVGNPHIAAATKKDYMLQLKPIQATFPEPLPPYLPRSSKLPASLPPATDFNSANAGRFSLGLRGMRRDLRSAGSRAQHLVQAIEAELLCWLDAISVELNPDDARSIDYSTKHPIANIDSIFEVARTSHQLIWHIPEDAFARYVVHCCARFHNVVSFSKESSGSRLTFLLRPNVTRPNRQATAALDTPPTTDLDNSSRFDSDSELNCLVASDSPMQSPSFPATRASEPVITSQTSTNDPLMATLGLLLEIQRPTPMPTSLHRRTLWIIIIPSIPCPLGQSLTILTVPWRPSPSYFQAQFDTLAVPPL</sequence>
<evidence type="ECO:0008006" key="4">
    <source>
        <dbReference type="Google" id="ProtNLM"/>
    </source>
</evidence>
<reference evidence="2 3" key="1">
    <citation type="journal article" date="2020" name="ISME J.">
        <title>Uncovering the hidden diversity of litter-decomposition mechanisms in mushroom-forming fungi.</title>
        <authorList>
            <person name="Floudas D."/>
            <person name="Bentzer J."/>
            <person name="Ahren D."/>
            <person name="Johansson T."/>
            <person name="Persson P."/>
            <person name="Tunlid A."/>
        </authorList>
    </citation>
    <scope>NUCLEOTIDE SEQUENCE [LARGE SCALE GENOMIC DNA]</scope>
    <source>
        <strain evidence="2 3">CBS 406.79</strain>
    </source>
</reference>
<name>A0A8H5HTS8_9AGAR</name>
<gene>
    <name evidence="2" type="ORF">D9757_004289</name>
</gene>
<dbReference type="AlphaFoldDB" id="A0A8H5HTS8"/>
<protein>
    <recommendedName>
        <fullName evidence="4">R3H-associated N-terminal domain-containing protein</fullName>
    </recommendedName>
</protein>
<comment type="caution">
    <text evidence="2">The sequence shown here is derived from an EMBL/GenBank/DDBJ whole genome shotgun (WGS) entry which is preliminary data.</text>
</comment>
<dbReference type="EMBL" id="JAACJN010000022">
    <property type="protein sequence ID" value="KAF5389446.1"/>
    <property type="molecule type" value="Genomic_DNA"/>
</dbReference>
<evidence type="ECO:0000313" key="2">
    <source>
        <dbReference type="EMBL" id="KAF5389446.1"/>
    </source>
</evidence>
<dbReference type="Proteomes" id="UP000518752">
    <property type="component" value="Unassembled WGS sequence"/>
</dbReference>
<evidence type="ECO:0000313" key="3">
    <source>
        <dbReference type="Proteomes" id="UP000518752"/>
    </source>
</evidence>
<feature type="region of interest" description="Disordered" evidence="1">
    <location>
        <begin position="232"/>
        <end position="252"/>
    </location>
</feature>
<accession>A0A8H5HTS8</accession>